<accession>W6UMM2</accession>
<sequence>MCDAINPSNFRELEAKYEGIKSHRTLAEPHNACQFLEENFLESLDSVILAGLKLSVLPQLIYFAFNIETLDLSHNCLRILREHGKPWRRLRYMDLSDNQFLLLPSIAMKLSTLRYLSVSSNNLEFIPRDWSSLYNLEELDLSYNRIVDISPLVNIQSLKVLNLNQNMISVLPYDIHKLENLLSLNCQQNRIYHLPNSLAQMKMLEEFDVLDNPLVFPPFNIISRGLAHILAFLSRSEQKPQLHPPPLQQQQYEEEEDLVEEVAEETSSSLQNPISPPATLLPSPTASRPSSAMAMVTWQQIYLPTTPDRTESSQSERNVLRRLSSQPEFYRHVATASGDTDDPSVSPTSLSEDGTSIFELHQSCDSQQLWREGHHGKTYSSYPVISHKPQVLSPNCGDWSHKVLAEYKLATWPAPPTVLHTHTHTQPPSRPRVASHVPVVRISAGVDFVWEMNQERYRLFTEIPDKPQPPPPSALPSSNAGRSKLYVRGRTPSPPPRRPRPSVSLSRSPDASIPCTRPLLHPRHSISPFTHSPYCRLPDEPSQAKATAMEFTRVPIQSRQASKTSAEVSEDSEDDLLTDSSCEDLPVPPLRNHLPSSATPSPSIQHHSTRRPGQSIAPTAASLQQHHRYRKHGLATGPVHPKANPSLLHQQQRAPQAGRRSYRSDQPNEALSPPHPVMTPSHKILRSPQPLYPQTHRYDELWRSTAEALRMILVPHLNTNLSSTPFELANELKTGIHLADFLNNFLGYKAIKKIYEVSGSSWRFRARQNLFSCREVIHNVGVPKHRLFSVTRVLAADTTVGLFGLLHCLQTLLEVWASRPSTFIVGGLGVREKLSNQPTSYRSLLGDITTNRHLHHQQQQRYRHRTFSNPNYGVGVNGYGGVFSDV</sequence>
<dbReference type="SUPFAM" id="SSF47576">
    <property type="entry name" value="Calponin-homology domain, CH-domain"/>
    <property type="match status" value="1"/>
</dbReference>
<feature type="compositionally biased region" description="Polar residues" evidence="3">
    <location>
        <begin position="594"/>
        <end position="606"/>
    </location>
</feature>
<evidence type="ECO:0000256" key="2">
    <source>
        <dbReference type="ARBA" id="ARBA00022737"/>
    </source>
</evidence>
<dbReference type="EMBL" id="APAU02000010">
    <property type="protein sequence ID" value="EUB62795.1"/>
    <property type="molecule type" value="Genomic_DNA"/>
</dbReference>
<name>W6UMM2_ECHGR</name>
<comment type="caution">
    <text evidence="4">The sequence shown here is derived from an EMBL/GenBank/DDBJ whole genome shotgun (WGS) entry which is preliminary data.</text>
</comment>
<dbReference type="InterPro" id="IPR001611">
    <property type="entry name" value="Leu-rich_rpt"/>
</dbReference>
<dbReference type="OrthoDB" id="6264746at2759"/>
<reference evidence="4 5" key="1">
    <citation type="journal article" date="2013" name="Nat. Genet.">
        <title>The genome of the hydatid tapeworm Echinococcus granulosus.</title>
        <authorList>
            <person name="Zheng H."/>
            <person name="Zhang W."/>
            <person name="Zhang L."/>
            <person name="Zhang Z."/>
            <person name="Li J."/>
            <person name="Lu G."/>
            <person name="Zhu Y."/>
            <person name="Wang Y."/>
            <person name="Huang Y."/>
            <person name="Liu J."/>
            <person name="Kang H."/>
            <person name="Chen J."/>
            <person name="Wang L."/>
            <person name="Chen A."/>
            <person name="Yu S."/>
            <person name="Gao Z."/>
            <person name="Jin L."/>
            <person name="Gu W."/>
            <person name="Wang Z."/>
            <person name="Zhao L."/>
            <person name="Shi B."/>
            <person name="Wen H."/>
            <person name="Lin R."/>
            <person name="Jones M.K."/>
            <person name="Brejova B."/>
            <person name="Vinar T."/>
            <person name="Zhao G."/>
            <person name="McManus D.P."/>
            <person name="Chen Z."/>
            <person name="Zhou Y."/>
            <person name="Wang S."/>
        </authorList>
    </citation>
    <scope>NUCLEOTIDE SEQUENCE [LARGE SCALE GENOMIC DNA]</scope>
</reference>
<dbReference type="STRING" id="6210.W6UMM2"/>
<dbReference type="CDD" id="cd00014">
    <property type="entry name" value="CH_SF"/>
    <property type="match status" value="1"/>
</dbReference>
<keyword evidence="2" id="KW-0677">Repeat</keyword>
<dbReference type="SUPFAM" id="SSF52058">
    <property type="entry name" value="L domain-like"/>
    <property type="match status" value="1"/>
</dbReference>
<dbReference type="PROSITE" id="PS51450">
    <property type="entry name" value="LRR"/>
    <property type="match status" value="1"/>
</dbReference>
<dbReference type="InterPro" id="IPR003591">
    <property type="entry name" value="Leu-rich_rpt_typical-subtyp"/>
</dbReference>
<feature type="region of interest" description="Disordered" evidence="3">
    <location>
        <begin position="239"/>
        <end position="288"/>
    </location>
</feature>
<proteinExistence type="predicted"/>
<protein>
    <submittedName>
        <fullName evidence="4">Leucine-rich repeat-containing protein</fullName>
    </submittedName>
</protein>
<dbReference type="SMART" id="SM00369">
    <property type="entry name" value="LRR_TYP"/>
    <property type="match status" value="4"/>
</dbReference>
<dbReference type="AlphaFoldDB" id="W6UMM2"/>
<feature type="region of interest" description="Disordered" evidence="3">
    <location>
        <begin position="551"/>
        <end position="690"/>
    </location>
</feature>
<dbReference type="KEGG" id="egl:EGR_02236"/>
<feature type="compositionally biased region" description="Acidic residues" evidence="3">
    <location>
        <begin position="252"/>
        <end position="264"/>
    </location>
</feature>
<dbReference type="InterPro" id="IPR032675">
    <property type="entry name" value="LRR_dom_sf"/>
</dbReference>
<keyword evidence="1" id="KW-0433">Leucine-rich repeat</keyword>
<dbReference type="Proteomes" id="UP000019149">
    <property type="component" value="Unassembled WGS sequence"/>
</dbReference>
<evidence type="ECO:0000313" key="5">
    <source>
        <dbReference type="Proteomes" id="UP000019149"/>
    </source>
</evidence>
<dbReference type="CTD" id="36337951"/>
<dbReference type="Pfam" id="PF13855">
    <property type="entry name" value="LRR_8"/>
    <property type="match status" value="1"/>
</dbReference>
<gene>
    <name evidence="4" type="ORF">EGR_02236</name>
</gene>
<dbReference type="InterPro" id="IPR050216">
    <property type="entry name" value="LRR_domain-containing"/>
</dbReference>
<evidence type="ECO:0000256" key="3">
    <source>
        <dbReference type="SAM" id="MobiDB-lite"/>
    </source>
</evidence>
<dbReference type="Gene3D" id="3.80.10.10">
    <property type="entry name" value="Ribonuclease Inhibitor"/>
    <property type="match status" value="2"/>
</dbReference>
<keyword evidence="5" id="KW-1185">Reference proteome</keyword>
<dbReference type="Gene3D" id="1.10.418.10">
    <property type="entry name" value="Calponin-like domain"/>
    <property type="match status" value="1"/>
</dbReference>
<evidence type="ECO:0000256" key="1">
    <source>
        <dbReference type="ARBA" id="ARBA00022614"/>
    </source>
</evidence>
<feature type="region of interest" description="Disordered" evidence="3">
    <location>
        <begin position="462"/>
        <end position="524"/>
    </location>
</feature>
<dbReference type="InterPro" id="IPR036872">
    <property type="entry name" value="CH_dom_sf"/>
</dbReference>
<dbReference type="PANTHER" id="PTHR48051:SF46">
    <property type="entry name" value="LEUCINE RICH REPEAT-CONTAINING DOMAIN PROTEIN"/>
    <property type="match status" value="1"/>
</dbReference>
<feature type="compositionally biased region" description="Polar residues" evidence="3">
    <location>
        <begin position="555"/>
        <end position="564"/>
    </location>
</feature>
<dbReference type="RefSeq" id="XP_024353991.1">
    <property type="nucleotide sequence ID" value="XM_024491485.1"/>
</dbReference>
<dbReference type="PANTHER" id="PTHR48051">
    <property type="match status" value="1"/>
</dbReference>
<dbReference type="OMA" id="DITTNRH"/>
<feature type="compositionally biased region" description="Acidic residues" evidence="3">
    <location>
        <begin position="568"/>
        <end position="577"/>
    </location>
</feature>
<dbReference type="GeneID" id="36337951"/>
<organism evidence="4 5">
    <name type="scientific">Echinococcus granulosus</name>
    <name type="common">Hydatid tapeworm</name>
    <dbReference type="NCBI Taxonomy" id="6210"/>
    <lineage>
        <taxon>Eukaryota</taxon>
        <taxon>Metazoa</taxon>
        <taxon>Spiralia</taxon>
        <taxon>Lophotrochozoa</taxon>
        <taxon>Platyhelminthes</taxon>
        <taxon>Cestoda</taxon>
        <taxon>Eucestoda</taxon>
        <taxon>Cyclophyllidea</taxon>
        <taxon>Taeniidae</taxon>
        <taxon>Echinococcus</taxon>
        <taxon>Echinococcus granulosus group</taxon>
    </lineage>
</organism>
<dbReference type="GO" id="GO:0005737">
    <property type="term" value="C:cytoplasm"/>
    <property type="evidence" value="ECO:0007669"/>
    <property type="project" value="TreeGrafter"/>
</dbReference>
<evidence type="ECO:0000313" key="4">
    <source>
        <dbReference type="EMBL" id="EUB62795.1"/>
    </source>
</evidence>